<dbReference type="RefSeq" id="WP_238386456.1">
    <property type="nucleotide sequence ID" value="NZ_FOBB01000001.1"/>
</dbReference>
<feature type="transmembrane region" description="Helical" evidence="1">
    <location>
        <begin position="191"/>
        <end position="210"/>
    </location>
</feature>
<keyword evidence="3" id="KW-1185">Reference proteome</keyword>
<protein>
    <submittedName>
        <fullName evidence="2">Predicted membrane protein</fullName>
    </submittedName>
</protein>
<feature type="transmembrane region" description="Helical" evidence="1">
    <location>
        <begin position="58"/>
        <end position="76"/>
    </location>
</feature>
<organism evidence="2 3">
    <name type="scientific">Chitinophaga rupis</name>
    <dbReference type="NCBI Taxonomy" id="573321"/>
    <lineage>
        <taxon>Bacteria</taxon>
        <taxon>Pseudomonadati</taxon>
        <taxon>Bacteroidota</taxon>
        <taxon>Chitinophagia</taxon>
        <taxon>Chitinophagales</taxon>
        <taxon>Chitinophagaceae</taxon>
        <taxon>Chitinophaga</taxon>
    </lineage>
</organism>
<name>A0A1H7HKR9_9BACT</name>
<evidence type="ECO:0000313" key="3">
    <source>
        <dbReference type="Proteomes" id="UP000198984"/>
    </source>
</evidence>
<dbReference type="STRING" id="573321.SAMN04488505_101332"/>
<dbReference type="InterPro" id="IPR018750">
    <property type="entry name" value="DUF2306_membrane"/>
</dbReference>
<evidence type="ECO:0000256" key="1">
    <source>
        <dbReference type="SAM" id="Phobius"/>
    </source>
</evidence>
<dbReference type="AlphaFoldDB" id="A0A1H7HKR9"/>
<feature type="transmembrane region" description="Helical" evidence="1">
    <location>
        <begin position="161"/>
        <end position="179"/>
    </location>
</feature>
<accession>A0A1H7HKR9</accession>
<sequence length="214" mass="24442">MAIQHKVTGAVRGKNTQELWRLLSGIIVIALSAYFLISASHFFTLDPAELGKYDKTKWILLLHITGGGIALLTGPLQFWERFRNKRWVLHRQVGKAYLLAILISGSCAVYLSLTTAYAVGWSYAFTLQVWVSVWLTASFLAYRTAVKKKFKLHKEWMTRSYLVTVAFVISALLNKLPYIQDKGSFAEVSPSLFWFGWAVPLYVYEIILSLQRKQ</sequence>
<keyword evidence="1" id="KW-0472">Membrane</keyword>
<dbReference type="Pfam" id="PF10067">
    <property type="entry name" value="DUF2306"/>
    <property type="match status" value="1"/>
</dbReference>
<keyword evidence="1" id="KW-0812">Transmembrane</keyword>
<evidence type="ECO:0000313" key="2">
    <source>
        <dbReference type="EMBL" id="SEK51006.1"/>
    </source>
</evidence>
<feature type="transmembrane region" description="Helical" evidence="1">
    <location>
        <begin position="123"/>
        <end position="141"/>
    </location>
</feature>
<gene>
    <name evidence="2" type="ORF">SAMN04488505_101332</name>
</gene>
<feature type="transmembrane region" description="Helical" evidence="1">
    <location>
        <begin position="20"/>
        <end position="43"/>
    </location>
</feature>
<dbReference type="Proteomes" id="UP000198984">
    <property type="component" value="Unassembled WGS sequence"/>
</dbReference>
<dbReference type="EMBL" id="FOBB01000001">
    <property type="protein sequence ID" value="SEK51006.1"/>
    <property type="molecule type" value="Genomic_DNA"/>
</dbReference>
<keyword evidence="1" id="KW-1133">Transmembrane helix</keyword>
<reference evidence="2 3" key="1">
    <citation type="submission" date="2016-10" db="EMBL/GenBank/DDBJ databases">
        <authorList>
            <person name="de Groot N.N."/>
        </authorList>
    </citation>
    <scope>NUCLEOTIDE SEQUENCE [LARGE SCALE GENOMIC DNA]</scope>
    <source>
        <strain evidence="2 3">DSM 21039</strain>
    </source>
</reference>
<feature type="transmembrane region" description="Helical" evidence="1">
    <location>
        <begin position="96"/>
        <end position="117"/>
    </location>
</feature>
<proteinExistence type="predicted"/>